<organism evidence="1 2">
    <name type="scientific">Tunturiibacter gelidiferens</name>
    <dbReference type="NCBI Taxonomy" id="3069689"/>
    <lineage>
        <taxon>Bacteria</taxon>
        <taxon>Pseudomonadati</taxon>
        <taxon>Acidobacteriota</taxon>
        <taxon>Terriglobia</taxon>
        <taxon>Terriglobales</taxon>
        <taxon>Acidobacteriaceae</taxon>
        <taxon>Tunturiibacter</taxon>
    </lineage>
</organism>
<proteinExistence type="predicted"/>
<dbReference type="Proteomes" id="UP000569005">
    <property type="component" value="Unassembled WGS sequence"/>
</dbReference>
<accession>A0ACC5P215</accession>
<name>A0ACC5P215_9BACT</name>
<reference evidence="1" key="1">
    <citation type="submission" date="2020-08" db="EMBL/GenBank/DDBJ databases">
        <title>Genomic Encyclopedia of Type Strains, Phase IV (KMG-V): Genome sequencing to study the core and pangenomes of soil and plant-associated prokaryotes.</title>
        <authorList>
            <person name="Whitman W."/>
        </authorList>
    </citation>
    <scope>NUCLEOTIDE SEQUENCE</scope>
    <source>
        <strain evidence="1">M8UP15</strain>
    </source>
</reference>
<evidence type="ECO:0000313" key="1">
    <source>
        <dbReference type="EMBL" id="MBB5340887.1"/>
    </source>
</evidence>
<gene>
    <name evidence="1" type="ORF">HDF13_003220</name>
</gene>
<sequence length="330" mass="35413">MLIAVKPFRTLIFAFALAALGCHAQTPTPTPTPTTSDTSGKLSPELVRRVEVLIRSRASVPAGYVIQVGPRTRSEVPGFDKISVSFLADGKSSKPSDFLISTDGNTLAQFSKFDISKDPKLLVSGDGRPARGGPANAPVLIVGFDDLECPYCAKMHEQLFPALTERYKNQIHIVYRDFPLDQHPWAMRAAIDTNCVGAQSPVGYWNLVDYIHAHAGDLGGTEKSLAKANENLDTLARDEGKKQNLNADLLNACLAKQDDTAIKASIKLGESLGVDSTPALFINGEKVEGAQPLEDVYRMIDSALIASGQTPPPTPIQAQPQTPPATKPGN</sequence>
<dbReference type="EMBL" id="JACHEA010000001">
    <property type="protein sequence ID" value="MBB5340887.1"/>
    <property type="molecule type" value="Genomic_DNA"/>
</dbReference>
<keyword evidence="1" id="KW-0413">Isomerase</keyword>
<protein>
    <submittedName>
        <fullName evidence="1">Protein-disulfide isomerase</fullName>
    </submittedName>
</protein>
<comment type="caution">
    <text evidence="1">The sequence shown here is derived from an EMBL/GenBank/DDBJ whole genome shotgun (WGS) entry which is preliminary data.</text>
</comment>
<keyword evidence="2" id="KW-1185">Reference proteome</keyword>
<evidence type="ECO:0000313" key="2">
    <source>
        <dbReference type="Proteomes" id="UP000569005"/>
    </source>
</evidence>